<feature type="region of interest" description="Disordered" evidence="2">
    <location>
        <begin position="1376"/>
        <end position="1405"/>
    </location>
</feature>
<evidence type="ECO:0000256" key="2">
    <source>
        <dbReference type="SAM" id="MobiDB-lite"/>
    </source>
</evidence>
<dbReference type="InterPro" id="IPR027417">
    <property type="entry name" value="P-loop_NTPase"/>
</dbReference>
<dbReference type="CDD" id="cd18809">
    <property type="entry name" value="SF1_C_RecD"/>
    <property type="match status" value="1"/>
</dbReference>
<dbReference type="KEGG" id="chn:A605_14567"/>
<name>M1NRA5_9CORY</name>
<feature type="compositionally biased region" description="Basic and acidic residues" evidence="2">
    <location>
        <begin position="1392"/>
        <end position="1405"/>
    </location>
</feature>
<reference evidence="4 5" key="1">
    <citation type="journal article" date="2012" name="Stand. Genomic Sci.">
        <title>Genome sequence of the halotolerant bacterium Corynebacterium halotolerans type strain YIM 70093(T) (= DSM 44683(T)).</title>
        <authorList>
            <person name="Ruckert C."/>
            <person name="Albersmeier A."/>
            <person name="Al-Dilaimi A."/>
            <person name="Niehaus K."/>
            <person name="Szczepanowski R."/>
            <person name="Kalinowski J."/>
        </authorList>
    </citation>
    <scope>NUCLEOTIDE SEQUENCE [LARGE SCALE GENOMIC DNA]</scope>
    <source>
        <strain evidence="4">DSM 44683</strain>
        <plasmid evidence="5">Plasmid pCha1</plasmid>
    </source>
</reference>
<dbReference type="Pfam" id="PF08751">
    <property type="entry name" value="TrwC"/>
    <property type="match status" value="1"/>
</dbReference>
<evidence type="ECO:0000256" key="1">
    <source>
        <dbReference type="SAM" id="Coils"/>
    </source>
</evidence>
<dbReference type="Proteomes" id="UP000011723">
    <property type="component" value="Plasmid pCha1"/>
</dbReference>
<accession>M1NRA5</accession>
<dbReference type="Gene3D" id="2.30.30.940">
    <property type="match status" value="1"/>
</dbReference>
<sequence>MRVVHAGDGYAYLLGSVASHDDMTQPDLALADYYQATGTPPGRWFGSGITGLGETSVSVDGVVNEAQMGALYGEGLHPDADARMAAGEPLADVKLGRAYATYTNGVEVLKAVSKTEKQERQRLGRRLTTEERNELALSVARPFHASETGFEHADARVVLAWLNTQKHSVRQPAAGMDLTFSPTKSVSLLWALGDEETRQAIEKIHREAVADSLVWVEDNVLFTRTGERGERQVRARGMIAATFIHYDTRAGDPDLHTHCLIANKVQTREDELSPEDAAKWRALDTRFLHKNSARIGQRYQDMMVHRLSTELGLEFYERTTEENKAPVWEVRGIDEDLIAASSKRRAQAQPVYEEYARTYRETHGHAPSDRAAYELWQQAILDTRDAKKPARSLAEHRREWAQEYGIQNLSARALGEAARADGHTRPAFPAYGTDHREEALKELARQAVDDTRKRRASFAHRHLDTSISMRLNAWRFANETEAAAIRHQVHAVALREFVTTLNSTEPLALPGALVQHGRAIDLESEAEVLTANATLLEEQTVLEAINQPTAYLVTRQAVDDALDRHQNTAGFALNTGQEALVRHLTETGAMLSAGVGPAGTGKTASMAVVADLWRGEGHQVHALAPSARAAQQLGDDIGEKARTLASLTYRWRGELPGIPAHDAQALGVSITPGDMLLVDEAGMATTADLAALTEIAQATGAIVRLVGDPHQLDAVETGGLLRTIVKHDHSTELDQVMRVGDDTAQADAGLKIRHGDTTGLDLYAQRGWIHGGNREDQILTATTAYLQDIDAGRSSILIASTNKDVAAANQLIRTHRMTTGDVQTDGPAVALGGSEQASIGDTILTRRNTMINNTRILNGQQFTVTAIHDDGSAIVQGTERPTPLILPADYLASHAQLGYAATVHRAQGVTVDTTHAVVGPETDRRGLYVALTRGKKENHAYVATDTPVDLDGEDAHRHMSGENTAEPTPLEVLTGIIGRDTGHRSATDLRAELNAQATSDERIAGLYASACDQLTTTWRRDTVEPHLRRVLDQLPMGLTAEVDEDRAVERIATTAVRLSKVGIDYRDHLHHSTTDLEGAKDVGAVIAHRLAGHLPEHSPTRPQLPPVGAYTDLELHQWARETASMLDTPTPAKPVEQIEPDPRQVVKDSLADRPLHWVDDDRMLAWIRSGDVLFTTTAHQAQEEAERLTRQAERATTAQQATTELTARLEELEPKRQAAQEQLDQARADLHQAEHQARSRGMFAKMMNKAQDQAAIDTATEHFTQAHAHYQEIARTTGELSDQLRRLGPAPAVPSEGELERVRHRAQFFTRIETYAGNTDIVDAEKTWRAQATGEVARIDDNVRAKKWERTGKKVLTFFDEAKMPDDGWLTRALSRHRSQTTTQPSHTLAPEFDHSPTRDHGPEL</sequence>
<gene>
    <name evidence="4" type="ORF">A605_14567</name>
</gene>
<protein>
    <recommendedName>
        <fullName evidence="3">TrwC relaxase domain-containing protein</fullName>
    </recommendedName>
</protein>
<dbReference type="CDD" id="cd17933">
    <property type="entry name" value="DEXSc_RecD-like"/>
    <property type="match status" value="1"/>
</dbReference>
<dbReference type="NCBIfam" id="NF041492">
    <property type="entry name" value="MobF"/>
    <property type="match status" value="1"/>
</dbReference>
<proteinExistence type="predicted"/>
<evidence type="ECO:0000313" key="4">
    <source>
        <dbReference type="EMBL" id="AGF73883.1"/>
    </source>
</evidence>
<dbReference type="eggNOG" id="COG0507">
    <property type="taxonomic scope" value="Bacteria"/>
</dbReference>
<dbReference type="Gene3D" id="3.40.50.300">
    <property type="entry name" value="P-loop containing nucleotide triphosphate hydrolases"/>
    <property type="match status" value="2"/>
</dbReference>
<dbReference type="Pfam" id="PF13604">
    <property type="entry name" value="AAA_30"/>
    <property type="match status" value="1"/>
</dbReference>
<evidence type="ECO:0000313" key="5">
    <source>
        <dbReference type="Proteomes" id="UP000011723"/>
    </source>
</evidence>
<dbReference type="SUPFAM" id="SSF55464">
    <property type="entry name" value="Origin of replication-binding domain, RBD-like"/>
    <property type="match status" value="1"/>
</dbReference>
<organism evidence="4 5">
    <name type="scientific">Corynebacterium halotolerans YIM 70093 = DSM 44683</name>
    <dbReference type="NCBI Taxonomy" id="1121362"/>
    <lineage>
        <taxon>Bacteria</taxon>
        <taxon>Bacillati</taxon>
        <taxon>Actinomycetota</taxon>
        <taxon>Actinomycetes</taxon>
        <taxon>Mycobacteriales</taxon>
        <taxon>Corynebacteriaceae</taxon>
        <taxon>Corynebacterium</taxon>
    </lineage>
</organism>
<dbReference type="PATRIC" id="fig|1121362.3.peg.2931"/>
<dbReference type="InterPro" id="IPR014862">
    <property type="entry name" value="TrwC"/>
</dbReference>
<keyword evidence="4" id="KW-0614">Plasmid</keyword>
<keyword evidence="1" id="KW-0175">Coiled coil</keyword>
<feature type="domain" description="TrwC relaxase" evidence="3">
    <location>
        <begin position="6"/>
        <end position="403"/>
    </location>
</feature>
<evidence type="ECO:0000259" key="3">
    <source>
        <dbReference type="Pfam" id="PF08751"/>
    </source>
</evidence>
<keyword evidence="5" id="KW-1185">Reference proteome</keyword>
<dbReference type="SUPFAM" id="SSF52540">
    <property type="entry name" value="P-loop containing nucleoside triphosphate hydrolases"/>
    <property type="match status" value="2"/>
</dbReference>
<dbReference type="EMBL" id="CP003698">
    <property type="protein sequence ID" value="AGF73883.1"/>
    <property type="molecule type" value="Genomic_DNA"/>
</dbReference>
<feature type="coiled-coil region" evidence="1">
    <location>
        <begin position="1178"/>
        <end position="1236"/>
    </location>
</feature>
<dbReference type="HOGENOM" id="CLU_001748_1_1_11"/>
<geneLocation type="plasmid" evidence="4 5">
    <name>pCha1</name>
</geneLocation>